<dbReference type="KEGG" id="mri:Mal4_55630"/>
<dbReference type="Proteomes" id="UP000320496">
    <property type="component" value="Chromosome"/>
</dbReference>
<evidence type="ECO:0000259" key="1">
    <source>
        <dbReference type="Pfam" id="PF13524"/>
    </source>
</evidence>
<dbReference type="AlphaFoldDB" id="A0A517ZFE1"/>
<organism evidence="2 3">
    <name type="scientific">Maioricimonas rarisocia</name>
    <dbReference type="NCBI Taxonomy" id="2528026"/>
    <lineage>
        <taxon>Bacteria</taxon>
        <taxon>Pseudomonadati</taxon>
        <taxon>Planctomycetota</taxon>
        <taxon>Planctomycetia</taxon>
        <taxon>Planctomycetales</taxon>
        <taxon>Planctomycetaceae</taxon>
        <taxon>Maioricimonas</taxon>
    </lineage>
</organism>
<protein>
    <submittedName>
        <fullName evidence="2">Sulfotransferase domain protein</fullName>
    </submittedName>
</protein>
<keyword evidence="3" id="KW-1185">Reference proteome</keyword>
<dbReference type="InterPro" id="IPR055259">
    <property type="entry name" value="YkvP/CgeB_Glyco_trans-like"/>
</dbReference>
<dbReference type="EMBL" id="CP036275">
    <property type="protein sequence ID" value="QDU41198.1"/>
    <property type="molecule type" value="Genomic_DNA"/>
</dbReference>
<dbReference type="OrthoDB" id="9815894at2"/>
<evidence type="ECO:0000313" key="3">
    <source>
        <dbReference type="Proteomes" id="UP000320496"/>
    </source>
</evidence>
<dbReference type="Pfam" id="PF13524">
    <property type="entry name" value="Glyco_trans_1_2"/>
    <property type="match status" value="1"/>
</dbReference>
<dbReference type="InterPro" id="IPR027417">
    <property type="entry name" value="P-loop_NTPase"/>
</dbReference>
<keyword evidence="2" id="KW-0808">Transferase</keyword>
<proteinExistence type="predicted"/>
<dbReference type="RefSeq" id="WP_145372399.1">
    <property type="nucleotide sequence ID" value="NZ_CP036275.1"/>
</dbReference>
<dbReference type="GO" id="GO:0016740">
    <property type="term" value="F:transferase activity"/>
    <property type="evidence" value="ECO:0007669"/>
    <property type="project" value="UniProtKB-KW"/>
</dbReference>
<dbReference type="SUPFAM" id="SSF52540">
    <property type="entry name" value="P-loop containing nucleoside triphosphate hydrolases"/>
    <property type="match status" value="1"/>
</dbReference>
<dbReference type="Gene3D" id="3.40.50.300">
    <property type="entry name" value="P-loop containing nucleotide triphosphate hydrolases"/>
    <property type="match status" value="1"/>
</dbReference>
<reference evidence="2 3" key="1">
    <citation type="submission" date="2019-02" db="EMBL/GenBank/DDBJ databases">
        <title>Deep-cultivation of Planctomycetes and their phenomic and genomic characterization uncovers novel biology.</title>
        <authorList>
            <person name="Wiegand S."/>
            <person name="Jogler M."/>
            <person name="Boedeker C."/>
            <person name="Pinto D."/>
            <person name="Vollmers J."/>
            <person name="Rivas-Marin E."/>
            <person name="Kohn T."/>
            <person name="Peeters S.H."/>
            <person name="Heuer A."/>
            <person name="Rast P."/>
            <person name="Oberbeckmann S."/>
            <person name="Bunk B."/>
            <person name="Jeske O."/>
            <person name="Meyerdierks A."/>
            <person name="Storesund J.E."/>
            <person name="Kallscheuer N."/>
            <person name="Luecker S."/>
            <person name="Lage O.M."/>
            <person name="Pohl T."/>
            <person name="Merkel B.J."/>
            <person name="Hornburger P."/>
            <person name="Mueller R.-W."/>
            <person name="Bruemmer F."/>
            <person name="Labrenz M."/>
            <person name="Spormann A.M."/>
            <person name="Op den Camp H."/>
            <person name="Overmann J."/>
            <person name="Amann R."/>
            <person name="Jetten M.S.M."/>
            <person name="Mascher T."/>
            <person name="Medema M.H."/>
            <person name="Devos D.P."/>
            <person name="Kaster A.-K."/>
            <person name="Ovreas L."/>
            <person name="Rohde M."/>
            <person name="Galperin M.Y."/>
            <person name="Jogler C."/>
        </authorList>
    </citation>
    <scope>NUCLEOTIDE SEQUENCE [LARGE SCALE GENOMIC DNA]</scope>
    <source>
        <strain evidence="2 3">Mal4</strain>
    </source>
</reference>
<sequence length="600" mass="68058">MAIANVLLVAGSANFSTRDVWDGYRHALVAAGLHVIPYPTFSFLKVLSPDAVCNDIIGTALDIENRIDCVIFVDGLHFRGRRTRVPLSIRRAGIPTVLIATDDPYEPIPVAESLYTWRFTNEIRSAGNGVAYLPTATLPLPVVPTIENPEWDISFLGSVFKDRMPMLKEIAEWCEEQQKRFLIAGKFLDGTDAFKDFVYTDLRSRTIETIEKWEIYSQSRVTLNLFRETDQPADSPSPRVFEVTAFGQAALLTGPRRSEVSRLFGESVYHFDDAATAIRSLQAALTDEADRRSRVAEAREITLAAHLYDHRAGDLLSELREAGQESSPDNVAEDRIAWIIGCGRTGSTWLAEMLGDLPKIRRWHEPYFGRFFKHLNDRPQELDRQSSFFARRHQNVWLDGLREMFSRMVRDRYPQFGRHSLVVKEVNTPELYGWLQTLFPTGKLILLVRDPFDVLDSYLDLQKPGSWNTQFGDQSAPLSEANVRRTAEHIRSTTSIALAAYEEFPLEQRLQVSYEDLLDDPVPYLLECSELVGIDTSPDAAAAVADRHAFAKYRQTGELKFRRQGKAGGWRDSANFNDDVRRIAHEVLGPLRGRLGYRDA</sequence>
<gene>
    <name evidence="2" type="ORF">Mal4_55630</name>
</gene>
<accession>A0A517ZFE1</accession>
<name>A0A517ZFE1_9PLAN</name>
<evidence type="ECO:0000313" key="2">
    <source>
        <dbReference type="EMBL" id="QDU41198.1"/>
    </source>
</evidence>
<dbReference type="Pfam" id="PF13469">
    <property type="entry name" value="Sulfotransfer_3"/>
    <property type="match status" value="1"/>
</dbReference>
<feature type="domain" description="Spore protein YkvP/CgeB glycosyl transferase-like" evidence="1">
    <location>
        <begin position="169"/>
        <end position="316"/>
    </location>
</feature>